<evidence type="ECO:0000256" key="2">
    <source>
        <dbReference type="SAM" id="MobiDB-lite"/>
    </source>
</evidence>
<keyword evidence="4" id="KW-1185">Reference proteome</keyword>
<evidence type="ECO:0008006" key="5">
    <source>
        <dbReference type="Google" id="ProtNLM"/>
    </source>
</evidence>
<dbReference type="PANTHER" id="PTHR10380:SF240">
    <property type="match status" value="1"/>
</dbReference>
<dbReference type="PROSITE" id="PS51155">
    <property type="entry name" value="CHIT_BIND_RR_2"/>
    <property type="match status" value="1"/>
</dbReference>
<keyword evidence="1" id="KW-0193">Cuticle</keyword>
<dbReference type="PANTHER" id="PTHR10380">
    <property type="entry name" value="CUTICLE PROTEIN"/>
    <property type="match status" value="1"/>
</dbReference>
<gene>
    <name evidence="3" type="ORF">X975_14433</name>
</gene>
<evidence type="ECO:0000256" key="1">
    <source>
        <dbReference type="PROSITE-ProRule" id="PRU00497"/>
    </source>
</evidence>
<sequence>MMDMVAPQFIGSYSIPSQIAPPGVARSYYPPATLHYVNIGSQLAGDYRFGYDTGKGPMGQSFREEIRLADGRVKGTYGVVDEQGHRRVVHYTAGKGGFVAEEEKNSAGPLTATSQPRFLMQQVFNSVPQRLAGTMAPLIKPTNYLRAKAAIGAYTTPSLLQKNPTEAKATQTPQRGGATAAESEYYKLGRQKKVGVKFQR</sequence>
<dbReference type="EMBL" id="KK122473">
    <property type="protein sequence ID" value="KFM82787.1"/>
    <property type="molecule type" value="Genomic_DNA"/>
</dbReference>
<reference evidence="3 4" key="1">
    <citation type="submission" date="2013-11" db="EMBL/GenBank/DDBJ databases">
        <title>Genome sequencing of Stegodyphus mimosarum.</title>
        <authorList>
            <person name="Bechsgaard J."/>
        </authorList>
    </citation>
    <scope>NUCLEOTIDE SEQUENCE [LARGE SCALE GENOMIC DNA]</scope>
</reference>
<protein>
    <recommendedName>
        <fullName evidence="5">Cuticle protein 6</fullName>
    </recommendedName>
</protein>
<dbReference type="Proteomes" id="UP000054359">
    <property type="component" value="Unassembled WGS sequence"/>
</dbReference>
<evidence type="ECO:0000313" key="3">
    <source>
        <dbReference type="EMBL" id="KFM82787.1"/>
    </source>
</evidence>
<dbReference type="GO" id="GO:0062129">
    <property type="term" value="C:chitin-based extracellular matrix"/>
    <property type="evidence" value="ECO:0007669"/>
    <property type="project" value="TreeGrafter"/>
</dbReference>
<feature type="compositionally biased region" description="Polar residues" evidence="2">
    <location>
        <begin position="162"/>
        <end position="174"/>
    </location>
</feature>
<proteinExistence type="predicted"/>
<dbReference type="GO" id="GO:0008010">
    <property type="term" value="F:structural constituent of chitin-based larval cuticle"/>
    <property type="evidence" value="ECO:0007669"/>
    <property type="project" value="TreeGrafter"/>
</dbReference>
<dbReference type="InterPro" id="IPR050468">
    <property type="entry name" value="Cuticle_Struct_Prot"/>
</dbReference>
<dbReference type="PRINTS" id="PR00947">
    <property type="entry name" value="CUTICLE"/>
</dbReference>
<name>A0A087UZJ8_STEMI</name>
<organism evidence="3 4">
    <name type="scientific">Stegodyphus mimosarum</name>
    <name type="common">African social velvet spider</name>
    <dbReference type="NCBI Taxonomy" id="407821"/>
    <lineage>
        <taxon>Eukaryota</taxon>
        <taxon>Metazoa</taxon>
        <taxon>Ecdysozoa</taxon>
        <taxon>Arthropoda</taxon>
        <taxon>Chelicerata</taxon>
        <taxon>Arachnida</taxon>
        <taxon>Araneae</taxon>
        <taxon>Araneomorphae</taxon>
        <taxon>Entelegynae</taxon>
        <taxon>Eresoidea</taxon>
        <taxon>Eresidae</taxon>
        <taxon>Stegodyphus</taxon>
    </lineage>
</organism>
<dbReference type="OrthoDB" id="7255276at2759"/>
<dbReference type="InterPro" id="IPR000618">
    <property type="entry name" value="Insect_cuticle"/>
</dbReference>
<feature type="region of interest" description="Disordered" evidence="2">
    <location>
        <begin position="162"/>
        <end position="184"/>
    </location>
</feature>
<feature type="non-terminal residue" evidence="3">
    <location>
        <position position="200"/>
    </location>
</feature>
<dbReference type="Pfam" id="PF00379">
    <property type="entry name" value="Chitin_bind_4"/>
    <property type="match status" value="1"/>
</dbReference>
<evidence type="ECO:0000313" key="4">
    <source>
        <dbReference type="Proteomes" id="UP000054359"/>
    </source>
</evidence>
<dbReference type="AlphaFoldDB" id="A0A087UZJ8"/>
<accession>A0A087UZJ8</accession>